<organism evidence="1 2">
    <name type="scientific">Shimia thalassica</name>
    <dbReference type="NCBI Taxonomy" id="1715693"/>
    <lineage>
        <taxon>Bacteria</taxon>
        <taxon>Pseudomonadati</taxon>
        <taxon>Pseudomonadota</taxon>
        <taxon>Alphaproteobacteria</taxon>
        <taxon>Rhodobacterales</taxon>
        <taxon>Roseobacteraceae</taxon>
    </lineage>
</organism>
<accession>A0A0P1I393</accession>
<dbReference type="Proteomes" id="UP000051870">
    <property type="component" value="Unassembled WGS sequence"/>
</dbReference>
<dbReference type="EMBL" id="CYTW01000001">
    <property type="protein sequence ID" value="CUJ87665.1"/>
    <property type="molecule type" value="Genomic_DNA"/>
</dbReference>
<proteinExistence type="predicted"/>
<dbReference type="AlphaFoldDB" id="A0A0P1I393"/>
<sequence length="148" mass="17489">MQYLYIQNNGTIVFGMCGNHFRLRADLRWCRDFCWLRFNLNVRSFGTTSNPTHLRRMTSYRQKCTKSTVSVSKFATPYLMMVAGMLPNTIRVSDTKGDADSMDVRSIFARRSRQAEHQQIRTMEYNRLEDQRTKIVAYINSLIWREAQ</sequence>
<name>A0A0P1I393_9RHOB</name>
<evidence type="ECO:0000313" key="2">
    <source>
        <dbReference type="Proteomes" id="UP000051870"/>
    </source>
</evidence>
<reference evidence="2" key="1">
    <citation type="submission" date="2015-09" db="EMBL/GenBank/DDBJ databases">
        <authorList>
            <person name="Rodrigo-Torres Lidia"/>
            <person name="Arahal R.David."/>
        </authorList>
    </citation>
    <scope>NUCLEOTIDE SEQUENCE [LARGE SCALE GENOMIC DNA]</scope>
    <source>
        <strain evidence="2">CECT 7735</strain>
    </source>
</reference>
<dbReference type="STRING" id="1715693.PH7735_00799"/>
<evidence type="ECO:0000313" key="1">
    <source>
        <dbReference type="EMBL" id="CUJ87665.1"/>
    </source>
</evidence>
<gene>
    <name evidence="1" type="ORF">PH7735_00799</name>
</gene>
<protein>
    <submittedName>
        <fullName evidence="1">Uncharacterized protein</fullName>
    </submittedName>
</protein>
<keyword evidence="2" id="KW-1185">Reference proteome</keyword>